<evidence type="ECO:0000259" key="2">
    <source>
        <dbReference type="Pfam" id="PF02563"/>
    </source>
</evidence>
<keyword evidence="4" id="KW-1185">Reference proteome</keyword>
<comment type="caution">
    <text evidence="3">The sequence shown here is derived from an EMBL/GenBank/DDBJ whole genome shotgun (WGS) entry which is preliminary data.</text>
</comment>
<dbReference type="Proteomes" id="UP000614216">
    <property type="component" value="Unassembled WGS sequence"/>
</dbReference>
<dbReference type="PANTHER" id="PTHR33619:SF3">
    <property type="entry name" value="POLYSACCHARIDE EXPORT PROTEIN GFCE-RELATED"/>
    <property type="match status" value="1"/>
</dbReference>
<reference evidence="3" key="1">
    <citation type="submission" date="2021-01" db="EMBL/GenBank/DDBJ databases">
        <title>Fulvivirga kasyanovii gen. nov., sp nov., a novel member of the phylum Bacteroidetes isolated from seawater in a mussel farm.</title>
        <authorList>
            <person name="Zhao L.-H."/>
            <person name="Wang Z.-J."/>
        </authorList>
    </citation>
    <scope>NUCLEOTIDE SEQUENCE</scope>
    <source>
        <strain evidence="3">29W222</strain>
    </source>
</reference>
<name>A0A937FV67_9BACT</name>
<dbReference type="PROSITE" id="PS51257">
    <property type="entry name" value="PROKAR_LIPOPROTEIN"/>
    <property type="match status" value="1"/>
</dbReference>
<proteinExistence type="predicted"/>
<protein>
    <submittedName>
        <fullName evidence="3">Polysaccharide biosynthesis/export family protein</fullName>
    </submittedName>
</protein>
<dbReference type="Gene3D" id="3.30.1950.10">
    <property type="entry name" value="wza like domain"/>
    <property type="match status" value="1"/>
</dbReference>
<dbReference type="AlphaFoldDB" id="A0A937FV67"/>
<sequence>MKNNYLYLVIVCLFFSACSSYKQNIMFKKGDSSNISKIEQEKQQAESNYIININDYLELQVFTKSGEKLIDPEFALSTGEARLNEQNARPKLNYLVKQDGFVKLPMIGEAKLQGMTIKEAEEILQEKYATFYKDPFVSLRYLNKRVIVLGAIGGHVIPLENENIKVTEVLALSEGIDNNSKVQNIRLLRGDEAYFIDLSTIEGYRQSNMIVRSGDIIYVEPIRRPFTEFMRENGPVISVLSSMASLIAVLISIQ</sequence>
<feature type="domain" description="Polysaccharide export protein N-terminal" evidence="2">
    <location>
        <begin position="44"/>
        <end position="140"/>
    </location>
</feature>
<organism evidence="3 4">
    <name type="scientific">Fulvivirga marina</name>
    <dbReference type="NCBI Taxonomy" id="2494733"/>
    <lineage>
        <taxon>Bacteria</taxon>
        <taxon>Pseudomonadati</taxon>
        <taxon>Bacteroidota</taxon>
        <taxon>Cytophagia</taxon>
        <taxon>Cytophagales</taxon>
        <taxon>Fulvivirgaceae</taxon>
        <taxon>Fulvivirga</taxon>
    </lineage>
</organism>
<dbReference type="Pfam" id="PF02563">
    <property type="entry name" value="Poly_export"/>
    <property type="match status" value="1"/>
</dbReference>
<dbReference type="EMBL" id="JAEUGD010000002">
    <property type="protein sequence ID" value="MBL6444831.1"/>
    <property type="molecule type" value="Genomic_DNA"/>
</dbReference>
<dbReference type="PANTHER" id="PTHR33619">
    <property type="entry name" value="POLYSACCHARIDE EXPORT PROTEIN GFCE-RELATED"/>
    <property type="match status" value="1"/>
</dbReference>
<dbReference type="RefSeq" id="WP_202854376.1">
    <property type="nucleotide sequence ID" value="NZ_JAEUGD010000002.1"/>
</dbReference>
<evidence type="ECO:0000313" key="4">
    <source>
        <dbReference type="Proteomes" id="UP000614216"/>
    </source>
</evidence>
<dbReference type="GO" id="GO:0015159">
    <property type="term" value="F:polysaccharide transmembrane transporter activity"/>
    <property type="evidence" value="ECO:0007669"/>
    <property type="project" value="InterPro"/>
</dbReference>
<accession>A0A937FV67</accession>
<evidence type="ECO:0000256" key="1">
    <source>
        <dbReference type="ARBA" id="ARBA00022729"/>
    </source>
</evidence>
<gene>
    <name evidence="3" type="ORF">JMN32_00830</name>
</gene>
<evidence type="ECO:0000313" key="3">
    <source>
        <dbReference type="EMBL" id="MBL6444831.1"/>
    </source>
</evidence>
<keyword evidence="1" id="KW-0732">Signal</keyword>
<dbReference type="InterPro" id="IPR003715">
    <property type="entry name" value="Poly_export_N"/>
</dbReference>
<dbReference type="InterPro" id="IPR049712">
    <property type="entry name" value="Poly_export"/>
</dbReference>